<evidence type="ECO:0000256" key="8">
    <source>
        <dbReference type="ARBA" id="ARBA00035655"/>
    </source>
</evidence>
<dbReference type="EMBL" id="FOGF01000013">
    <property type="protein sequence ID" value="SEQ97422.1"/>
    <property type="molecule type" value="Genomic_DNA"/>
</dbReference>
<reference evidence="10 11" key="1">
    <citation type="submission" date="2016-10" db="EMBL/GenBank/DDBJ databases">
        <authorList>
            <person name="de Groot N.N."/>
        </authorList>
    </citation>
    <scope>NUCLEOTIDE SEQUENCE [LARGE SCALE GENOMIC DNA]</scope>
    <source>
        <strain evidence="10 11">DSM 15827</strain>
    </source>
</reference>
<feature type="transmembrane region" description="Helical" evidence="9">
    <location>
        <begin position="198"/>
        <end position="218"/>
    </location>
</feature>
<dbReference type="InterPro" id="IPR007272">
    <property type="entry name" value="Sulf_transp_TsuA/YedE"/>
</dbReference>
<keyword evidence="5 9" id="KW-0812">Transmembrane</keyword>
<feature type="transmembrane region" description="Helical" evidence="9">
    <location>
        <begin position="75"/>
        <end position="93"/>
    </location>
</feature>
<keyword evidence="3" id="KW-1003">Cell membrane</keyword>
<protein>
    <submittedName>
        <fullName evidence="10">Uncharacterized protein</fullName>
    </submittedName>
</protein>
<keyword evidence="6 9" id="KW-1133">Transmembrane helix</keyword>
<feature type="transmembrane region" description="Helical" evidence="9">
    <location>
        <begin position="291"/>
        <end position="313"/>
    </location>
</feature>
<feature type="transmembrane region" description="Helical" evidence="9">
    <location>
        <begin position="365"/>
        <end position="383"/>
    </location>
</feature>
<dbReference type="PANTHER" id="PTHR30574:SF1">
    <property type="entry name" value="SULPHUR TRANSPORT DOMAIN-CONTAINING PROTEIN"/>
    <property type="match status" value="1"/>
</dbReference>
<evidence type="ECO:0000313" key="10">
    <source>
        <dbReference type="EMBL" id="SEQ97422.1"/>
    </source>
</evidence>
<dbReference type="AlphaFoldDB" id="A0A1H9KE83"/>
<feature type="transmembrane region" description="Helical" evidence="9">
    <location>
        <begin position="12"/>
        <end position="30"/>
    </location>
</feature>
<dbReference type="GO" id="GO:0005886">
    <property type="term" value="C:plasma membrane"/>
    <property type="evidence" value="ECO:0007669"/>
    <property type="project" value="UniProtKB-SubCell"/>
</dbReference>
<keyword evidence="4" id="KW-0997">Cell inner membrane</keyword>
<evidence type="ECO:0000256" key="7">
    <source>
        <dbReference type="ARBA" id="ARBA00023136"/>
    </source>
</evidence>
<evidence type="ECO:0000256" key="1">
    <source>
        <dbReference type="ARBA" id="ARBA00004429"/>
    </source>
</evidence>
<comment type="similarity">
    <text evidence="8">Belongs to the TsuA/YedE (TC 9.B.102) family.</text>
</comment>
<gene>
    <name evidence="10" type="ORF">SAMN05421767_11318</name>
</gene>
<keyword evidence="11" id="KW-1185">Reference proteome</keyword>
<dbReference type="OrthoDB" id="9794165at2"/>
<evidence type="ECO:0000256" key="9">
    <source>
        <dbReference type="SAM" id="Phobius"/>
    </source>
</evidence>
<dbReference type="Pfam" id="PF04143">
    <property type="entry name" value="Sulf_transp"/>
    <property type="match status" value="1"/>
</dbReference>
<organism evidence="10 11">
    <name type="scientific">Granulicatella balaenopterae</name>
    <dbReference type="NCBI Taxonomy" id="137733"/>
    <lineage>
        <taxon>Bacteria</taxon>
        <taxon>Bacillati</taxon>
        <taxon>Bacillota</taxon>
        <taxon>Bacilli</taxon>
        <taxon>Lactobacillales</taxon>
        <taxon>Carnobacteriaceae</taxon>
        <taxon>Granulicatella</taxon>
    </lineage>
</organism>
<dbReference type="PANTHER" id="PTHR30574">
    <property type="entry name" value="INNER MEMBRANE PROTEIN YEDE"/>
    <property type="match status" value="1"/>
</dbReference>
<accession>A0A1H9KE83</accession>
<evidence type="ECO:0000313" key="11">
    <source>
        <dbReference type="Proteomes" id="UP000198556"/>
    </source>
</evidence>
<name>A0A1H9KE83_9LACT</name>
<dbReference type="RefSeq" id="WP_089746475.1">
    <property type="nucleotide sequence ID" value="NZ_FOGF01000013.1"/>
</dbReference>
<feature type="transmembrane region" description="Helical" evidence="9">
    <location>
        <begin position="126"/>
        <end position="148"/>
    </location>
</feature>
<keyword evidence="7 9" id="KW-0472">Membrane</keyword>
<comment type="subcellular location">
    <subcellularLocation>
        <location evidence="1">Cell inner membrane</location>
        <topology evidence="1">Multi-pass membrane protein</topology>
    </subcellularLocation>
</comment>
<feature type="transmembrane region" description="Helical" evidence="9">
    <location>
        <begin position="36"/>
        <end position="54"/>
    </location>
</feature>
<dbReference type="Proteomes" id="UP000198556">
    <property type="component" value="Unassembled WGS sequence"/>
</dbReference>
<proteinExistence type="inferred from homology"/>
<dbReference type="STRING" id="137733.SAMN05421767_11318"/>
<feature type="transmembrane region" description="Helical" evidence="9">
    <location>
        <begin position="160"/>
        <end position="178"/>
    </location>
</feature>
<keyword evidence="2" id="KW-0813">Transport</keyword>
<sequence>MKVEEFSKKFSKTQPIIGFAIILALFFWGMQLNQTSAKLAFSLAAGVAIGYILTRTRFGFAGGIKRIYVRGEGSLTKALLLAFGVAAILYGAVQWHDAVHGGVPAYLAQEGDKIIHGTQNVYMTNIGTVVGAFIFGIGMIIAGGCASGTLADFGEGEGHAAFAFPFFVLATIPGHYLREVVDRNPIGNIGVRAYLPDYFGYFGAIIVTIVALMILYGFTQRYEKMRKEEGTYMDPLGDYEDFEKPLEDPLSGNPFGISLYHKMFVERWSFNTGAILLSAVSGAIIIFKGKAWGVTSAFTKIAVWFVGLFGIHFTDPAFNSINKTVEAGLLSDGGVILDIGIVCGSFIAFLLASRFKANYKFDSKNAFLFSLGGLFMGFGSRFAKGCNIGALYSSIPNFSLSGWIFMFFISLGAVAGLKIFAGGKSCLVPPRHRDKRDFK</sequence>
<evidence type="ECO:0000256" key="4">
    <source>
        <dbReference type="ARBA" id="ARBA00022519"/>
    </source>
</evidence>
<feature type="transmembrane region" description="Helical" evidence="9">
    <location>
        <begin position="333"/>
        <end position="353"/>
    </location>
</feature>
<evidence type="ECO:0000256" key="5">
    <source>
        <dbReference type="ARBA" id="ARBA00022692"/>
    </source>
</evidence>
<feature type="transmembrane region" description="Helical" evidence="9">
    <location>
        <begin position="403"/>
        <end position="421"/>
    </location>
</feature>
<evidence type="ECO:0000256" key="3">
    <source>
        <dbReference type="ARBA" id="ARBA00022475"/>
    </source>
</evidence>
<evidence type="ECO:0000256" key="6">
    <source>
        <dbReference type="ARBA" id="ARBA00022989"/>
    </source>
</evidence>
<evidence type="ECO:0000256" key="2">
    <source>
        <dbReference type="ARBA" id="ARBA00022448"/>
    </source>
</evidence>